<dbReference type="PROSITE" id="PS00108">
    <property type="entry name" value="PROTEIN_KINASE_ST"/>
    <property type="match status" value="1"/>
</dbReference>
<dbReference type="OrthoDB" id="377346at2759"/>
<evidence type="ECO:0000256" key="3">
    <source>
        <dbReference type="ARBA" id="ARBA00022741"/>
    </source>
</evidence>
<evidence type="ECO:0000256" key="8">
    <source>
        <dbReference type="PIRSR" id="PIRSR630616-1"/>
    </source>
</evidence>
<feature type="binding site" evidence="9">
    <location>
        <begin position="504"/>
        <end position="505"/>
    </location>
    <ligand>
        <name>ATP</name>
        <dbReference type="ChEBI" id="CHEBI:30616"/>
    </ligand>
</feature>
<dbReference type="GO" id="GO:0005524">
    <property type="term" value="F:ATP binding"/>
    <property type="evidence" value="ECO:0007669"/>
    <property type="project" value="UniProtKB-UniRule"/>
</dbReference>
<comment type="similarity">
    <text evidence="12">Belongs to the protein kinase superfamily. Ser/Thr protein kinase family. Aurora subfamily.</text>
</comment>
<feature type="domain" description="Protein kinase" evidence="14">
    <location>
        <begin position="379"/>
        <end position="627"/>
    </location>
</feature>
<dbReference type="FunFam" id="1.10.510.10:FF:000235">
    <property type="entry name" value="Serine/threonine-protein kinase ark1"/>
    <property type="match status" value="1"/>
</dbReference>
<comment type="catalytic activity">
    <reaction evidence="7 12">
        <text>L-seryl-[protein] + ATP = O-phospho-L-seryl-[protein] + ADP + H(+)</text>
        <dbReference type="Rhea" id="RHEA:17989"/>
        <dbReference type="Rhea" id="RHEA-COMP:9863"/>
        <dbReference type="Rhea" id="RHEA-COMP:11604"/>
        <dbReference type="ChEBI" id="CHEBI:15378"/>
        <dbReference type="ChEBI" id="CHEBI:29999"/>
        <dbReference type="ChEBI" id="CHEBI:30616"/>
        <dbReference type="ChEBI" id="CHEBI:83421"/>
        <dbReference type="ChEBI" id="CHEBI:456216"/>
        <dbReference type="EC" id="2.7.11.1"/>
    </reaction>
</comment>
<dbReference type="PROSITE" id="PS50011">
    <property type="entry name" value="PROTEIN_KINASE_DOM"/>
    <property type="match status" value="1"/>
</dbReference>
<feature type="binding site" evidence="9">
    <location>
        <position position="518"/>
    </location>
    <ligand>
        <name>ATP</name>
        <dbReference type="ChEBI" id="CHEBI:30616"/>
    </ligand>
</feature>
<organism evidence="15 16">
    <name type="scientific">Intoshia linei</name>
    <dbReference type="NCBI Taxonomy" id="1819745"/>
    <lineage>
        <taxon>Eukaryota</taxon>
        <taxon>Metazoa</taxon>
        <taxon>Spiralia</taxon>
        <taxon>Lophotrochozoa</taxon>
        <taxon>Mesozoa</taxon>
        <taxon>Orthonectida</taxon>
        <taxon>Rhopaluridae</taxon>
        <taxon>Intoshia</taxon>
    </lineage>
</organism>
<evidence type="ECO:0000313" key="16">
    <source>
        <dbReference type="Proteomes" id="UP000078046"/>
    </source>
</evidence>
<evidence type="ECO:0000256" key="5">
    <source>
        <dbReference type="ARBA" id="ARBA00022840"/>
    </source>
</evidence>
<feature type="region of interest" description="Disordered" evidence="13">
    <location>
        <begin position="268"/>
        <end position="307"/>
    </location>
</feature>
<evidence type="ECO:0000313" key="15">
    <source>
        <dbReference type="EMBL" id="OAF70901.1"/>
    </source>
</evidence>
<dbReference type="PANTHER" id="PTHR24350">
    <property type="entry name" value="SERINE/THREONINE-PROTEIN KINASE IAL-RELATED"/>
    <property type="match status" value="1"/>
</dbReference>
<keyword evidence="4 12" id="KW-0418">Kinase</keyword>
<comment type="catalytic activity">
    <reaction evidence="6 12">
        <text>L-threonyl-[protein] + ATP = O-phospho-L-threonyl-[protein] + ADP + H(+)</text>
        <dbReference type="Rhea" id="RHEA:46608"/>
        <dbReference type="Rhea" id="RHEA-COMP:11060"/>
        <dbReference type="Rhea" id="RHEA-COMP:11605"/>
        <dbReference type="ChEBI" id="CHEBI:15378"/>
        <dbReference type="ChEBI" id="CHEBI:30013"/>
        <dbReference type="ChEBI" id="CHEBI:30616"/>
        <dbReference type="ChEBI" id="CHEBI:61977"/>
        <dbReference type="ChEBI" id="CHEBI:456216"/>
        <dbReference type="EC" id="2.7.11.1"/>
    </reaction>
</comment>
<gene>
    <name evidence="15" type="ORF">A3Q56_01300</name>
</gene>
<dbReference type="EMBL" id="LWCA01000100">
    <property type="protein sequence ID" value="OAF70901.1"/>
    <property type="molecule type" value="Genomic_DNA"/>
</dbReference>
<protein>
    <recommendedName>
        <fullName evidence="12">Aurora kinase</fullName>
        <ecNumber evidence="12">2.7.11.1</ecNumber>
    </recommendedName>
</protein>
<name>A0A177BBK3_9BILA</name>
<keyword evidence="5 9" id="KW-0067">ATP-binding</keyword>
<feature type="active site" description="Proton acceptor" evidence="8">
    <location>
        <position position="500"/>
    </location>
</feature>
<keyword evidence="2 12" id="KW-0808">Transferase</keyword>
<evidence type="ECO:0000256" key="13">
    <source>
        <dbReference type="SAM" id="MobiDB-lite"/>
    </source>
</evidence>
<dbReference type="Gene3D" id="1.10.510.10">
    <property type="entry name" value="Transferase(Phosphotransferase) domain 1"/>
    <property type="match status" value="1"/>
</dbReference>
<evidence type="ECO:0000256" key="7">
    <source>
        <dbReference type="ARBA" id="ARBA00048679"/>
    </source>
</evidence>
<feature type="binding site" evidence="9">
    <location>
        <begin position="455"/>
        <end position="457"/>
    </location>
    <ligand>
        <name>ATP</name>
        <dbReference type="ChEBI" id="CHEBI:30616"/>
    </ligand>
</feature>
<evidence type="ECO:0000256" key="1">
    <source>
        <dbReference type="ARBA" id="ARBA00022527"/>
    </source>
</evidence>
<keyword evidence="16" id="KW-1185">Reference proteome</keyword>
<feature type="binding site" evidence="9 11">
    <location>
        <position position="408"/>
    </location>
    <ligand>
        <name>ATP</name>
        <dbReference type="ChEBI" id="CHEBI:30616"/>
    </ligand>
</feature>
<dbReference type="Pfam" id="PF00069">
    <property type="entry name" value="Pkinase"/>
    <property type="match status" value="1"/>
</dbReference>
<dbReference type="InterPro" id="IPR008271">
    <property type="entry name" value="Ser/Thr_kinase_AS"/>
</dbReference>
<dbReference type="SUPFAM" id="SSF56112">
    <property type="entry name" value="Protein kinase-like (PK-like)"/>
    <property type="match status" value="1"/>
</dbReference>
<sequence>MKKPYNTRNTKKNLFTSSSDNIFGLSVCKPKVIVCGSKNALNEKEMQLPNKLNFQMPQRRHPMISRSSSLLNIGQDKKNNCLPFTTTTDINLRRQHSYLRENRRSRSNDRVDLNKVHSINNHAIKAHISRISAIKKIELDTHTRVLKESKCSTLQTLQKYALRKGIKINCDKGKNKKDKMSHIIKVDKQSRLGQLKDKKTLKCDALRDKTNYKQTVKTETKNLKVKLKLGSKIFMNSLKKQKNITDDIDHKIGKFKDTKTRTALNTFKENSSNKTSQSLNKKGLLKNSNIPILKKSHESTKPNNKNLEKNRKPILLESRELALNESYKSSTINNLPLEPFLETTKLKVNINIPCSDSSETLKVSDTSTNRKKRHVVTDFEIGQLLGSGNFGSVFLAREKKTKFIIAMKVINRLRVGNFSNQICREIEIQSHLVHRHIIRMYDYFYDENRIYLIVEYAPGGELYGMLKRKKRFCEQLSATYTLQISIALSYLHDNNVIHRDLKPENILLGYHAEIKITDFGWAVHAPSSRRTTFCGTIDYLSPEMVEGKVHDSAVDLWTVGVLLYEFLNGSPPFETGGAQSTYHLIKNIQYTIPDYFADGAINLIDGLLKYNPKDRTSLKKIVHNKWITDLAVPIQDIKKTLEINDNIPTN</sequence>
<dbReference type="InterPro" id="IPR000719">
    <property type="entry name" value="Prot_kinase_dom"/>
</dbReference>
<feature type="compositionally biased region" description="Polar residues" evidence="13">
    <location>
        <begin position="268"/>
        <end position="290"/>
    </location>
</feature>
<keyword evidence="3 9" id="KW-0547">Nucleotide-binding</keyword>
<dbReference type="InterPro" id="IPR011009">
    <property type="entry name" value="Kinase-like_dom_sf"/>
</dbReference>
<dbReference type="InterPro" id="IPR030616">
    <property type="entry name" value="Aur-like"/>
</dbReference>
<evidence type="ECO:0000256" key="11">
    <source>
        <dbReference type="PROSITE-ProRule" id="PRU10141"/>
    </source>
</evidence>
<evidence type="ECO:0000256" key="2">
    <source>
        <dbReference type="ARBA" id="ARBA00022679"/>
    </source>
</evidence>
<evidence type="ECO:0000256" key="10">
    <source>
        <dbReference type="PIRSR" id="PIRSR630616-3"/>
    </source>
</evidence>
<comment type="caution">
    <text evidence="15">The sequence shown here is derived from an EMBL/GenBank/DDBJ whole genome shotgun (WGS) entry which is preliminary data.</text>
</comment>
<feature type="cross-link" description="Glycyl lysine isopeptide (Lys-Gly) (interchain with G-Cter in SUMO2)" evidence="10">
    <location>
        <position position="502"/>
    </location>
</feature>
<evidence type="ECO:0000256" key="6">
    <source>
        <dbReference type="ARBA" id="ARBA00047899"/>
    </source>
</evidence>
<evidence type="ECO:0000256" key="12">
    <source>
        <dbReference type="RuleBase" id="RU367134"/>
    </source>
</evidence>
<dbReference type="SMART" id="SM00220">
    <property type="entry name" value="S_TKc"/>
    <property type="match status" value="1"/>
</dbReference>
<dbReference type="GO" id="GO:0004674">
    <property type="term" value="F:protein serine/threonine kinase activity"/>
    <property type="evidence" value="ECO:0007669"/>
    <property type="project" value="UniProtKB-KW"/>
</dbReference>
<dbReference type="PROSITE" id="PS00107">
    <property type="entry name" value="PROTEIN_KINASE_ATP"/>
    <property type="match status" value="1"/>
</dbReference>
<accession>A0A177BBK3</accession>
<dbReference type="EC" id="2.7.11.1" evidence="12"/>
<dbReference type="CDD" id="cd14007">
    <property type="entry name" value="STKc_Aurora"/>
    <property type="match status" value="1"/>
</dbReference>
<keyword evidence="1 12" id="KW-0723">Serine/threonine-protein kinase</keyword>
<dbReference type="FunFam" id="3.30.200.20:FF:000042">
    <property type="entry name" value="Aurora kinase A"/>
    <property type="match status" value="1"/>
</dbReference>
<dbReference type="Proteomes" id="UP000078046">
    <property type="component" value="Unassembled WGS sequence"/>
</dbReference>
<dbReference type="AlphaFoldDB" id="A0A177BBK3"/>
<feature type="compositionally biased region" description="Basic and acidic residues" evidence="13">
    <location>
        <begin position="295"/>
        <end position="307"/>
    </location>
</feature>
<evidence type="ECO:0000256" key="4">
    <source>
        <dbReference type="ARBA" id="ARBA00022777"/>
    </source>
</evidence>
<dbReference type="InterPro" id="IPR017441">
    <property type="entry name" value="Protein_kinase_ATP_BS"/>
</dbReference>
<evidence type="ECO:0000256" key="9">
    <source>
        <dbReference type="PIRSR" id="PIRSR630616-2"/>
    </source>
</evidence>
<proteinExistence type="inferred from homology"/>
<reference evidence="15 16" key="1">
    <citation type="submission" date="2016-04" db="EMBL/GenBank/DDBJ databases">
        <title>The genome of Intoshia linei affirms orthonectids as highly simplified spiralians.</title>
        <authorList>
            <person name="Mikhailov K.V."/>
            <person name="Slusarev G.S."/>
            <person name="Nikitin M.A."/>
            <person name="Logacheva M.D."/>
            <person name="Penin A."/>
            <person name="Aleoshin V."/>
            <person name="Panchin Y.V."/>
        </authorList>
    </citation>
    <scope>NUCLEOTIDE SEQUENCE [LARGE SCALE GENOMIC DNA]</scope>
    <source>
        <strain evidence="15">Intl2013</strain>
        <tissue evidence="15">Whole animal</tissue>
    </source>
</reference>
<evidence type="ECO:0000259" key="14">
    <source>
        <dbReference type="PROSITE" id="PS50011"/>
    </source>
</evidence>